<feature type="compositionally biased region" description="Pro residues" evidence="1">
    <location>
        <begin position="102"/>
        <end position="114"/>
    </location>
</feature>
<evidence type="ECO:0000313" key="3">
    <source>
        <dbReference type="Proteomes" id="UP000799444"/>
    </source>
</evidence>
<accession>A0A9P4V7X3</accession>
<feature type="region of interest" description="Disordered" evidence="1">
    <location>
        <begin position="1"/>
        <end position="119"/>
    </location>
</feature>
<protein>
    <submittedName>
        <fullName evidence="2">Uncharacterized protein</fullName>
    </submittedName>
</protein>
<dbReference type="AlphaFoldDB" id="A0A9P4V7X3"/>
<reference evidence="2" key="1">
    <citation type="journal article" date="2020" name="Stud. Mycol.">
        <title>101 Dothideomycetes genomes: a test case for predicting lifestyles and emergence of pathogens.</title>
        <authorList>
            <person name="Haridas S."/>
            <person name="Albert R."/>
            <person name="Binder M."/>
            <person name="Bloem J."/>
            <person name="Labutti K."/>
            <person name="Salamov A."/>
            <person name="Andreopoulos B."/>
            <person name="Baker S."/>
            <person name="Barry K."/>
            <person name="Bills G."/>
            <person name="Bluhm B."/>
            <person name="Cannon C."/>
            <person name="Castanera R."/>
            <person name="Culley D."/>
            <person name="Daum C."/>
            <person name="Ezra D."/>
            <person name="Gonzalez J."/>
            <person name="Henrissat B."/>
            <person name="Kuo A."/>
            <person name="Liang C."/>
            <person name="Lipzen A."/>
            <person name="Lutzoni F."/>
            <person name="Magnuson J."/>
            <person name="Mondo S."/>
            <person name="Nolan M."/>
            <person name="Ohm R."/>
            <person name="Pangilinan J."/>
            <person name="Park H.-J."/>
            <person name="Ramirez L."/>
            <person name="Alfaro M."/>
            <person name="Sun H."/>
            <person name="Tritt A."/>
            <person name="Yoshinaga Y."/>
            <person name="Zwiers L.-H."/>
            <person name="Turgeon B."/>
            <person name="Goodwin S."/>
            <person name="Spatafora J."/>
            <person name="Crous P."/>
            <person name="Grigoriev I."/>
        </authorList>
    </citation>
    <scope>NUCLEOTIDE SEQUENCE</scope>
    <source>
        <strain evidence="2">CBS 125425</strain>
    </source>
</reference>
<comment type="caution">
    <text evidence="2">The sequence shown here is derived from an EMBL/GenBank/DDBJ whole genome shotgun (WGS) entry which is preliminary data.</text>
</comment>
<proteinExistence type="predicted"/>
<dbReference type="Proteomes" id="UP000799444">
    <property type="component" value="Unassembled WGS sequence"/>
</dbReference>
<evidence type="ECO:0000256" key="1">
    <source>
        <dbReference type="SAM" id="MobiDB-lite"/>
    </source>
</evidence>
<sequence>MTPTPTTPDEATETSDPSESIDSNSTDDFDGGDDDNTPTPTTHIIATITPEPPTPPEFDPNFNPGPDSECTTLCDRPTQAPTSSLSDDPDTTYKTAISVLPHPEPPVAPPPPPEAYSTYHDPRHVAARTAAPLTLATTVIPKPTARVVGKAQLGHLTEGYEWTHSSAETFATPTAFALPSKPTRKVDRVMNKGVFGKEELMKAIGLGSLMGKNEDEDEDRKQ</sequence>
<evidence type="ECO:0000313" key="2">
    <source>
        <dbReference type="EMBL" id="KAF2739738.1"/>
    </source>
</evidence>
<name>A0A9P4V7X3_9PLEO</name>
<organism evidence="2 3">
    <name type="scientific">Polyplosphaeria fusca</name>
    <dbReference type="NCBI Taxonomy" id="682080"/>
    <lineage>
        <taxon>Eukaryota</taxon>
        <taxon>Fungi</taxon>
        <taxon>Dikarya</taxon>
        <taxon>Ascomycota</taxon>
        <taxon>Pezizomycotina</taxon>
        <taxon>Dothideomycetes</taxon>
        <taxon>Pleosporomycetidae</taxon>
        <taxon>Pleosporales</taxon>
        <taxon>Tetraplosphaeriaceae</taxon>
        <taxon>Polyplosphaeria</taxon>
    </lineage>
</organism>
<feature type="compositionally biased region" description="Low complexity" evidence="1">
    <location>
        <begin position="37"/>
        <end position="49"/>
    </location>
</feature>
<feature type="compositionally biased region" description="Acidic residues" evidence="1">
    <location>
        <begin position="25"/>
        <end position="36"/>
    </location>
</feature>
<keyword evidence="3" id="KW-1185">Reference proteome</keyword>
<gene>
    <name evidence="2" type="ORF">EJ04DRAFT_289076</name>
</gene>
<feature type="compositionally biased region" description="Low complexity" evidence="1">
    <location>
        <begin position="1"/>
        <end position="24"/>
    </location>
</feature>
<dbReference type="EMBL" id="ML996103">
    <property type="protein sequence ID" value="KAF2739738.1"/>
    <property type="molecule type" value="Genomic_DNA"/>
</dbReference>